<comment type="subcellular location">
    <subcellularLocation>
        <location evidence="2">Mitochondrion outer membrane</location>
        <topology evidence="2">Multi-pass membrane protein</topology>
    </subcellularLocation>
    <subcellularLocation>
        <location evidence="1">Nucleus</location>
    </subcellularLocation>
</comment>
<sequence length="169" mass="18639">MTNGGHIEILVIVAGYTQVKTTMADKKEVEETLEELADYVKKQRWWNRVFGKNNSRPLAEKYSVGGQIAIGGLTGWCAGYLFQKVGKLAASAVGGGFLLLQIANHTGYIRVDWKRVERDVNKAKKQLKLNVDKPPREVTTKVEEVQIFVKNNIVVMGGFAGGFLIGLAS</sequence>
<dbReference type="InterPro" id="IPR007014">
    <property type="entry name" value="FUN14"/>
</dbReference>
<keyword evidence="5" id="KW-0812">Transmembrane</keyword>
<evidence type="ECO:0000256" key="8">
    <source>
        <dbReference type="ARBA" id="ARBA00023015"/>
    </source>
</evidence>
<organism evidence="16 17">
    <name type="scientific">Clupea harengus</name>
    <name type="common">Atlantic herring</name>
    <dbReference type="NCBI Taxonomy" id="7950"/>
    <lineage>
        <taxon>Eukaryota</taxon>
        <taxon>Metazoa</taxon>
        <taxon>Chordata</taxon>
        <taxon>Craniata</taxon>
        <taxon>Vertebrata</taxon>
        <taxon>Euteleostomi</taxon>
        <taxon>Actinopterygii</taxon>
        <taxon>Neopterygii</taxon>
        <taxon>Teleostei</taxon>
        <taxon>Clupei</taxon>
        <taxon>Clupeiformes</taxon>
        <taxon>Clupeoidei</taxon>
        <taxon>Clupeidae</taxon>
        <taxon>Clupea</taxon>
    </lineage>
</organism>
<keyword evidence="9" id="KW-0496">Mitochondrion</keyword>
<comment type="similarity">
    <text evidence="3">Belongs to the FUN14 family.</text>
</comment>
<dbReference type="CTD" id="65991"/>
<evidence type="ECO:0000256" key="2">
    <source>
        <dbReference type="ARBA" id="ARBA00004374"/>
    </source>
</evidence>
<keyword evidence="6" id="KW-1000">Mitochondrion outer membrane</keyword>
<evidence type="ECO:0000313" key="17">
    <source>
        <dbReference type="RefSeq" id="XP_031441583.1"/>
    </source>
</evidence>
<evidence type="ECO:0000256" key="15">
    <source>
        <dbReference type="ARBA" id="ARBA00045668"/>
    </source>
</evidence>
<evidence type="ECO:0000256" key="10">
    <source>
        <dbReference type="ARBA" id="ARBA00023136"/>
    </source>
</evidence>
<evidence type="ECO:0000256" key="9">
    <source>
        <dbReference type="ARBA" id="ARBA00023128"/>
    </source>
</evidence>
<dbReference type="AlphaFoldDB" id="A0A6P8GSE8"/>
<dbReference type="KEGG" id="char:105909632"/>
<keyword evidence="11" id="KW-0804">Transcription</keyword>
<name>A0A6P8GSE8_CLUHA</name>
<evidence type="ECO:0000256" key="3">
    <source>
        <dbReference type="ARBA" id="ARBA00009160"/>
    </source>
</evidence>
<dbReference type="OrthoDB" id="163794at2759"/>
<evidence type="ECO:0000256" key="11">
    <source>
        <dbReference type="ARBA" id="ARBA00023163"/>
    </source>
</evidence>
<evidence type="ECO:0000256" key="14">
    <source>
        <dbReference type="ARBA" id="ARBA00041722"/>
    </source>
</evidence>
<proteinExistence type="inferred from homology"/>
<protein>
    <recommendedName>
        <fullName evidence="13">FUN14 domain-containing protein 2</fullName>
    </recommendedName>
    <alternativeName>
        <fullName evidence="14">Hepatitis C virus core-binding protein 6</fullName>
    </alternativeName>
</protein>
<dbReference type="GO" id="GO:0005634">
    <property type="term" value="C:nucleus"/>
    <property type="evidence" value="ECO:0007669"/>
    <property type="project" value="UniProtKB-SubCell"/>
</dbReference>
<keyword evidence="12" id="KW-0539">Nucleus</keyword>
<accession>A0A6P8GSE8</accession>
<evidence type="ECO:0000256" key="1">
    <source>
        <dbReference type="ARBA" id="ARBA00004123"/>
    </source>
</evidence>
<evidence type="ECO:0000256" key="4">
    <source>
        <dbReference type="ARBA" id="ARBA00022553"/>
    </source>
</evidence>
<dbReference type="GeneID" id="105909632"/>
<keyword evidence="10" id="KW-0472">Membrane</keyword>
<evidence type="ECO:0000256" key="6">
    <source>
        <dbReference type="ARBA" id="ARBA00022787"/>
    </source>
</evidence>
<evidence type="ECO:0000313" key="16">
    <source>
        <dbReference type="Proteomes" id="UP000515152"/>
    </source>
</evidence>
<keyword evidence="4" id="KW-0597">Phosphoprotein</keyword>
<evidence type="ECO:0000256" key="13">
    <source>
        <dbReference type="ARBA" id="ARBA00039376"/>
    </source>
</evidence>
<evidence type="ECO:0000256" key="12">
    <source>
        <dbReference type="ARBA" id="ARBA00023242"/>
    </source>
</evidence>
<dbReference type="Proteomes" id="UP000515152">
    <property type="component" value="Chromosome 19"/>
</dbReference>
<dbReference type="Pfam" id="PF04930">
    <property type="entry name" value="FUN14"/>
    <property type="match status" value="1"/>
</dbReference>
<keyword evidence="8" id="KW-0805">Transcription regulation</keyword>
<dbReference type="GO" id="GO:0000422">
    <property type="term" value="P:autophagy of mitochondrion"/>
    <property type="evidence" value="ECO:0007669"/>
    <property type="project" value="TreeGrafter"/>
</dbReference>
<reference evidence="17" key="1">
    <citation type="submission" date="2025-08" db="UniProtKB">
        <authorList>
            <consortium name="RefSeq"/>
        </authorList>
    </citation>
    <scope>IDENTIFICATION</scope>
</reference>
<dbReference type="RefSeq" id="XP_031441583.1">
    <property type="nucleotide sequence ID" value="XM_031585723.1"/>
</dbReference>
<keyword evidence="7" id="KW-1133">Transmembrane helix</keyword>
<dbReference type="PANTHER" id="PTHR21346">
    <property type="entry name" value="FUN14 DOMAIN CONTAINING"/>
    <property type="match status" value="1"/>
</dbReference>
<evidence type="ECO:0000256" key="5">
    <source>
        <dbReference type="ARBA" id="ARBA00022692"/>
    </source>
</evidence>
<keyword evidence="16" id="KW-1185">Reference proteome</keyword>
<dbReference type="GO" id="GO:0005741">
    <property type="term" value="C:mitochondrial outer membrane"/>
    <property type="evidence" value="ECO:0007669"/>
    <property type="project" value="UniProtKB-SubCell"/>
</dbReference>
<gene>
    <name evidence="17" type="primary">fundc2</name>
</gene>
<dbReference type="PANTHER" id="PTHR21346:SF5">
    <property type="entry name" value="FUN14 DOMAIN-CONTAINING PROTEIN 2"/>
    <property type="match status" value="1"/>
</dbReference>
<comment type="function">
    <text evidence="15">Binds directly and specifically 1,2-Diacyl-sn-glycero-3-phospho-(1'-myo-inositol-3',4',5'-bisphosphate) (PIP3) leading to the recruitment of PIP3 to mitochondria and may play a role in the regulation of the platelet activation via AKT/GSK3B/cGMP signaling pathways. May act as transcription factor that regulates SREBP1 (isoform SREBP-1C) expression in order to modulate triglyceride (TG) homeostasis in hepatocytes.</text>
</comment>
<evidence type="ECO:0000256" key="7">
    <source>
        <dbReference type="ARBA" id="ARBA00022989"/>
    </source>
</evidence>